<dbReference type="Proteomes" id="UP000075883">
    <property type="component" value="Unassembled WGS sequence"/>
</dbReference>
<proteinExistence type="predicted"/>
<sequence length="149" mass="17304">MVVVAGCCHSTRLLGVGGMRVGHRYGRGHREWTLVLAALVQRIVQRELTAQDEFERPWNLGINCWRDRYKRRCTRFIFTILEITSGKYGKKDTYSRYFSSADRSRTGMPDRKRMIRVVKIGDRIATHSMPSMTFSEITKIPHQITISPK</sequence>
<name>A0A182MR40_9DIPT</name>
<protein>
    <submittedName>
        <fullName evidence="1">Uncharacterized protein</fullName>
    </submittedName>
</protein>
<organism evidence="1 2">
    <name type="scientific">Anopheles culicifacies</name>
    <dbReference type="NCBI Taxonomy" id="139723"/>
    <lineage>
        <taxon>Eukaryota</taxon>
        <taxon>Metazoa</taxon>
        <taxon>Ecdysozoa</taxon>
        <taxon>Arthropoda</taxon>
        <taxon>Hexapoda</taxon>
        <taxon>Insecta</taxon>
        <taxon>Pterygota</taxon>
        <taxon>Neoptera</taxon>
        <taxon>Endopterygota</taxon>
        <taxon>Diptera</taxon>
        <taxon>Nematocera</taxon>
        <taxon>Culicoidea</taxon>
        <taxon>Culicidae</taxon>
        <taxon>Anophelinae</taxon>
        <taxon>Anopheles</taxon>
        <taxon>culicifacies species complex</taxon>
    </lineage>
</organism>
<dbReference type="EMBL" id="AXCM01014784">
    <property type="status" value="NOT_ANNOTATED_CDS"/>
    <property type="molecule type" value="Genomic_DNA"/>
</dbReference>
<reference evidence="2" key="1">
    <citation type="submission" date="2013-09" db="EMBL/GenBank/DDBJ databases">
        <title>The Genome Sequence of Anopheles culicifacies species A.</title>
        <authorList>
            <consortium name="The Broad Institute Genomics Platform"/>
            <person name="Neafsey D.E."/>
            <person name="Besansky N."/>
            <person name="Howell P."/>
            <person name="Walton C."/>
            <person name="Young S.K."/>
            <person name="Zeng Q."/>
            <person name="Gargeya S."/>
            <person name="Fitzgerald M."/>
            <person name="Haas B."/>
            <person name="Abouelleil A."/>
            <person name="Allen A.W."/>
            <person name="Alvarado L."/>
            <person name="Arachchi H.M."/>
            <person name="Berlin A.M."/>
            <person name="Chapman S.B."/>
            <person name="Gainer-Dewar J."/>
            <person name="Goldberg J."/>
            <person name="Griggs A."/>
            <person name="Gujja S."/>
            <person name="Hansen M."/>
            <person name="Howarth C."/>
            <person name="Imamovic A."/>
            <person name="Ireland A."/>
            <person name="Larimer J."/>
            <person name="McCowan C."/>
            <person name="Murphy C."/>
            <person name="Pearson M."/>
            <person name="Poon T.W."/>
            <person name="Priest M."/>
            <person name="Roberts A."/>
            <person name="Saif S."/>
            <person name="Shea T."/>
            <person name="Sisk P."/>
            <person name="Sykes S."/>
            <person name="Wortman J."/>
            <person name="Nusbaum C."/>
            <person name="Birren B."/>
        </authorList>
    </citation>
    <scope>NUCLEOTIDE SEQUENCE [LARGE SCALE GENOMIC DNA]</scope>
    <source>
        <strain evidence="2">A-37</strain>
    </source>
</reference>
<evidence type="ECO:0000313" key="1">
    <source>
        <dbReference type="EnsemblMetazoa" id="ACUA024255-PA"/>
    </source>
</evidence>
<dbReference type="AlphaFoldDB" id="A0A182MR40"/>
<evidence type="ECO:0000313" key="2">
    <source>
        <dbReference type="Proteomes" id="UP000075883"/>
    </source>
</evidence>
<dbReference type="EnsemblMetazoa" id="ACUA024255-RA">
    <property type="protein sequence ID" value="ACUA024255-PA"/>
    <property type="gene ID" value="ACUA024255"/>
</dbReference>
<dbReference type="VEuPathDB" id="VectorBase:ACUA024255"/>
<accession>A0A182MR40</accession>
<reference evidence="1" key="2">
    <citation type="submission" date="2020-05" db="UniProtKB">
        <authorList>
            <consortium name="EnsemblMetazoa"/>
        </authorList>
    </citation>
    <scope>IDENTIFICATION</scope>
    <source>
        <strain evidence="1">A-37</strain>
    </source>
</reference>
<keyword evidence="2" id="KW-1185">Reference proteome</keyword>